<proteinExistence type="predicted"/>
<name>A0ABX7PA76_9BACT</name>
<dbReference type="InterPro" id="IPR028994">
    <property type="entry name" value="Integrin_alpha_N"/>
</dbReference>
<protein>
    <recommendedName>
        <fullName evidence="10">Insecticide toxin TcdB middle/N-terminal domain-containing protein</fullName>
    </recommendedName>
</protein>
<keyword evidence="9" id="KW-1185">Reference proteome</keyword>
<sequence>MTRKLIATLGLLGAAACGTQEMTPQSPEDLRGQTARQLLTLPANTILPTETGADGTAAGMTTGSASVTSEGRAAYTLPIWVPTGRAGMEPELSLAYRSDGGNGLLGAGWTLRGLSAITRCRKTVAQDGLPERVTFTSQDVFCLDGQRLVAIQGEYGASNTLYRTEQDSFARVVSLQADALGPTQFKVYQKDGRILTFGALNNSTFQGERISARPLGEQDISVERDGRLNRFSWALTQVEDRSGNYLSIRYSQVFNTDDSTYEHFPVEISYAASSLTPARGPTRFISFDYETRPDAGVSYVSGFKTKQSRRLSTLAVLATDPATNQRVVLRRYNLRYTTEWLSERSLLQSLQECDGSGVCKRPVTFGWSANTGAFSDTDTGLTDITDKGSSFLEPGYWTMQPVDLDGDGRDDLAFRRPFNTNGQTFEWAVHHASPSGYGPAMPLSLVYQDCPTTNVHEGRWVDINLDGRVDVGMVETPRCEYETGSFEHRLQLRTRTAAGSWNLASDVLHGRESVPPKFSYADLDGDGFVDLIRRKQSSTSPGLRYSRNVSGQFSPAVDIVPSETAESEAYALDLDGSGRTSLLTKERVPGTQTTRGKRYFAVRFNGTNFDLSETTLVRSDVNDKPYIFLDINGDGLMDAVRTPETGGDLEIQMNTGDGFAPPIFQDLSQTFEVGAWKGDNGLRPIDFNLDGRHDLLLMDNRGGVRTQLVVLMSDGSKFLPVSLNIPVGRSVGNSTPGSYRLSQVMDANGDGLTDLAQVVNGTLHVYTRQGMPPALLTSVSDSLGARVEFGYKPMTDASVYTRGTACTAPQTCLKSGQWLVSELRRDTGLPSLRVERYQYEDGRADVQGRGMLGFSKVTVTDLSTGRKVETTYDLTTRSGTFYPYAKLPAVETTWTPIPPRFHTLTRSIQYRHTLTPGASGGQILRVFPEVTTETQAEGDMDRGDGVPGPASPLRWITTTWGYDDAYGNLVSRQFSLNGGVETKSWSAQYHNLESAWLIGLPHTVTESSTASGDTVTRTRSLQYVAGTALLEKETLEPGSPDLELSTTYVRAPDGVVSQILRAAPGLPTRATTLEYGTADRTFPTATVNALNHREEMLYHWGLGVLAVSVNANGVRTAWQYDGFGRVRKEDGPEQADSTTSYGWAPPGGNDVLQVLTTQAGGQEALVTADRLGRTLTTRTRTFQGGFTRTTQEYDAQGRIAKVWQTSPLNPSQQVFTEYLFDALNRQTGIRYPDQTSTSSVYDGLRVRNTDAKGALRVIQQHPNGKPELIEEYVSPSSVLQTRYVYGPFDTLKKVTDPQGNETVMTFDRLGRRTELRDPDSGLSVTRYNPFGEVRETVDAKGTTTTFLYDVLGRKTRASNGVDGVSRLVWDTAAHGLGQLASSTQEGDPGTPNDDITIVHTFDALGRPAADTWGVDGRFYSIDHGYDVYSRLRTLTYPGVGGQRLSVEYAYTDWGQLQRVNDSITGSAYWTAESRNALGQLTRETFGNGIISQRAYDVNGYLRFIDSKRGTVPVQALAFEYGPSGNLHSRHDLIGKSTEDFVHDDLDRLTQWSVFQNCRSSTLEYPYDSLGNLLGSEVVTGTGVASTLFYEKTNGAGPHAVTRSQEGSYTYDLNGNQVSAPGRIVTYTSFRLPSSLSTTSGTTTFRYDAHGTRTVKVLPGGEKTVYVGGLYEMRSAPDGSELHAFNIQGAERTVAQVLWRAQAGQQATSERRLFLHTDHLGSVETTTDDLGQVVARMKYEPFGGRRFAQDLSLPQGQVSWESFQGFTGHEHDEESGLINMRGRIYDPKLGRFLSPDPFIQAPLRSQSFNRYSYVLNNPLRFTDPSGYLAMDTIIVYDSWYGGYTALGGGYVQTVTNRHCEASDGCEGLLTEVNVTRSMSPEFSYFLLRMMEFSFATEINRYATNARLFLESDFLVGFKEGFQHDLESLRPPQPPPYIIPTQNGDGSINWDGVFQETQTTAKTIAWMVSIVSLFDGMKMEVPPAGANARFSGFVPGQPRTNVEPPVSTPAPGKTLPWSSKALKQAEVALEQGATSVHVGSRAEAEELFLGRYAGEGYRNVTKMSPTEAKNFFGGKAGSYHWDEGPDAFPHGQDHLQVHTYGGDVIRIYF</sequence>
<dbReference type="Pfam" id="PF12256">
    <property type="entry name" value="TcdB_toxin_midN"/>
    <property type="match status" value="1"/>
</dbReference>
<evidence type="ECO:0000313" key="8">
    <source>
        <dbReference type="EMBL" id="QSQ27350.1"/>
    </source>
</evidence>
<keyword evidence="3" id="KW-0677">Repeat</keyword>
<dbReference type="PANTHER" id="PTHR32305">
    <property type="match status" value="1"/>
</dbReference>
<organism evidence="8 9">
    <name type="scientific">Pyxidicoccus parkwayensis</name>
    <dbReference type="NCBI Taxonomy" id="2813578"/>
    <lineage>
        <taxon>Bacteria</taxon>
        <taxon>Pseudomonadati</taxon>
        <taxon>Myxococcota</taxon>
        <taxon>Myxococcia</taxon>
        <taxon>Myxococcales</taxon>
        <taxon>Cystobacterineae</taxon>
        <taxon>Myxococcaceae</taxon>
        <taxon>Pyxidicoccus</taxon>
    </lineage>
</organism>
<evidence type="ECO:0000259" key="6">
    <source>
        <dbReference type="Pfam" id="PF12256"/>
    </source>
</evidence>
<dbReference type="InterPro" id="IPR022045">
    <property type="entry name" value="TcdB_toxin_mid/N"/>
</dbReference>
<evidence type="ECO:0008006" key="10">
    <source>
        <dbReference type="Google" id="ProtNLM"/>
    </source>
</evidence>
<evidence type="ECO:0000256" key="4">
    <source>
        <dbReference type="ARBA" id="ARBA00023026"/>
    </source>
</evidence>
<evidence type="ECO:0000256" key="5">
    <source>
        <dbReference type="SAM" id="MobiDB-lite"/>
    </source>
</evidence>
<dbReference type="Pfam" id="PF25023">
    <property type="entry name" value="TEN_YD-shell"/>
    <property type="match status" value="1"/>
</dbReference>
<reference evidence="8 9" key="1">
    <citation type="submission" date="2021-02" db="EMBL/GenBank/DDBJ databases">
        <title>De Novo genome assembly of isolated myxobacteria.</title>
        <authorList>
            <person name="Stevens D.C."/>
        </authorList>
    </citation>
    <scope>NUCLEOTIDE SEQUENCE [LARGE SCALE GENOMIC DNA]</scope>
    <source>
        <strain evidence="9">SCPEA02</strain>
    </source>
</reference>
<accession>A0ABX7PA76</accession>
<evidence type="ECO:0000313" key="9">
    <source>
        <dbReference type="Proteomes" id="UP000662747"/>
    </source>
</evidence>
<feature type="compositionally biased region" description="Low complexity" evidence="5">
    <location>
        <begin position="49"/>
        <end position="65"/>
    </location>
</feature>
<dbReference type="InterPro" id="IPR003284">
    <property type="entry name" value="Sal_SpvB"/>
</dbReference>
<evidence type="ECO:0000256" key="2">
    <source>
        <dbReference type="ARBA" id="ARBA00022525"/>
    </source>
</evidence>
<feature type="region of interest" description="Disordered" evidence="5">
    <location>
        <begin position="45"/>
        <end position="65"/>
    </location>
</feature>
<dbReference type="Pfam" id="PF03534">
    <property type="entry name" value="SpvB"/>
    <property type="match status" value="1"/>
</dbReference>
<keyword evidence="4" id="KW-0843">Virulence</keyword>
<feature type="domain" description="Insecticide toxin TcdB middle/N-terminal" evidence="6">
    <location>
        <begin position="726"/>
        <end position="865"/>
    </location>
</feature>
<dbReference type="PANTHER" id="PTHR32305:SF15">
    <property type="entry name" value="PROTEIN RHSA-RELATED"/>
    <property type="match status" value="1"/>
</dbReference>
<dbReference type="Gene3D" id="2.180.10.10">
    <property type="entry name" value="RHS repeat-associated core"/>
    <property type="match status" value="2"/>
</dbReference>
<dbReference type="InterPro" id="IPR056823">
    <property type="entry name" value="TEN-like_YD-shell"/>
</dbReference>
<dbReference type="InterPro" id="IPR050708">
    <property type="entry name" value="T6SS_VgrG/RHS"/>
</dbReference>
<evidence type="ECO:0000259" key="7">
    <source>
        <dbReference type="Pfam" id="PF25023"/>
    </source>
</evidence>
<gene>
    <name evidence="8" type="ORF">JY651_21645</name>
</gene>
<dbReference type="PROSITE" id="PS51257">
    <property type="entry name" value="PROKAR_LIPOPROTEIN"/>
    <property type="match status" value="1"/>
</dbReference>
<comment type="subcellular location">
    <subcellularLocation>
        <location evidence="1">Secreted</location>
    </subcellularLocation>
</comment>
<keyword evidence="2" id="KW-0964">Secreted</keyword>
<feature type="domain" description="Teneurin-like YD-shell" evidence="7">
    <location>
        <begin position="1492"/>
        <end position="1817"/>
    </location>
</feature>
<dbReference type="RefSeq" id="WP_206728872.1">
    <property type="nucleotide sequence ID" value="NZ_CP071090.1"/>
</dbReference>
<dbReference type="SUPFAM" id="SSF69318">
    <property type="entry name" value="Integrin alpha N-terminal domain"/>
    <property type="match status" value="2"/>
</dbReference>
<evidence type="ECO:0000256" key="1">
    <source>
        <dbReference type="ARBA" id="ARBA00004613"/>
    </source>
</evidence>
<evidence type="ECO:0000256" key="3">
    <source>
        <dbReference type="ARBA" id="ARBA00022737"/>
    </source>
</evidence>
<dbReference type="InterPro" id="IPR022385">
    <property type="entry name" value="Rhs_assc_core"/>
</dbReference>
<dbReference type="NCBIfam" id="TIGR03696">
    <property type="entry name" value="Rhs_assc_core"/>
    <property type="match status" value="1"/>
</dbReference>
<dbReference type="Proteomes" id="UP000662747">
    <property type="component" value="Chromosome"/>
</dbReference>
<dbReference type="EMBL" id="CP071090">
    <property type="protein sequence ID" value="QSQ27350.1"/>
    <property type="molecule type" value="Genomic_DNA"/>
</dbReference>